<sequence>MITLLIGQQNKMSAVNHPLFNEYSRSSTVLFPSKREEPISELVCVWWSSPSTIPRGVVFHVTAVPNDEACARIPPRGKSSTRDIFRRTISSLEALFGII</sequence>
<proteinExistence type="predicted"/>
<dbReference type="Proteomes" id="UP001054837">
    <property type="component" value="Unassembled WGS sequence"/>
</dbReference>
<name>A0AAV4NBT5_9ARAC</name>
<accession>A0AAV4NBT5</accession>
<comment type="caution">
    <text evidence="1">The sequence shown here is derived from an EMBL/GenBank/DDBJ whole genome shotgun (WGS) entry which is preliminary data.</text>
</comment>
<reference evidence="1 2" key="1">
    <citation type="submission" date="2021-06" db="EMBL/GenBank/DDBJ databases">
        <title>Caerostris darwini draft genome.</title>
        <authorList>
            <person name="Kono N."/>
            <person name="Arakawa K."/>
        </authorList>
    </citation>
    <scope>NUCLEOTIDE SEQUENCE [LARGE SCALE GENOMIC DNA]</scope>
</reference>
<organism evidence="1 2">
    <name type="scientific">Caerostris darwini</name>
    <dbReference type="NCBI Taxonomy" id="1538125"/>
    <lineage>
        <taxon>Eukaryota</taxon>
        <taxon>Metazoa</taxon>
        <taxon>Ecdysozoa</taxon>
        <taxon>Arthropoda</taxon>
        <taxon>Chelicerata</taxon>
        <taxon>Arachnida</taxon>
        <taxon>Araneae</taxon>
        <taxon>Araneomorphae</taxon>
        <taxon>Entelegynae</taxon>
        <taxon>Araneoidea</taxon>
        <taxon>Araneidae</taxon>
        <taxon>Caerostris</taxon>
    </lineage>
</organism>
<dbReference type="EMBL" id="BPLQ01001502">
    <property type="protein sequence ID" value="GIX82299.1"/>
    <property type="molecule type" value="Genomic_DNA"/>
</dbReference>
<keyword evidence="2" id="KW-1185">Reference proteome</keyword>
<evidence type="ECO:0000313" key="1">
    <source>
        <dbReference type="EMBL" id="GIX82299.1"/>
    </source>
</evidence>
<evidence type="ECO:0000313" key="2">
    <source>
        <dbReference type="Proteomes" id="UP001054837"/>
    </source>
</evidence>
<protein>
    <submittedName>
        <fullName evidence="1">Uncharacterized protein</fullName>
    </submittedName>
</protein>
<gene>
    <name evidence="1" type="ORF">CDAR_233501</name>
</gene>
<dbReference type="AlphaFoldDB" id="A0AAV4NBT5"/>